<accession>A0ABD2P549</accession>
<organism evidence="2 3">
    <name type="scientific">Cryptolaemus montrouzieri</name>
    <dbReference type="NCBI Taxonomy" id="559131"/>
    <lineage>
        <taxon>Eukaryota</taxon>
        <taxon>Metazoa</taxon>
        <taxon>Ecdysozoa</taxon>
        <taxon>Arthropoda</taxon>
        <taxon>Hexapoda</taxon>
        <taxon>Insecta</taxon>
        <taxon>Pterygota</taxon>
        <taxon>Neoptera</taxon>
        <taxon>Endopterygota</taxon>
        <taxon>Coleoptera</taxon>
        <taxon>Polyphaga</taxon>
        <taxon>Cucujiformia</taxon>
        <taxon>Coccinelloidea</taxon>
        <taxon>Coccinellidae</taxon>
        <taxon>Scymninae</taxon>
        <taxon>Scymnini</taxon>
        <taxon>Cryptolaemus</taxon>
    </lineage>
</organism>
<gene>
    <name evidence="2" type="ORF">HHI36_000357</name>
</gene>
<protein>
    <submittedName>
        <fullName evidence="2">Uncharacterized protein</fullName>
    </submittedName>
</protein>
<evidence type="ECO:0000313" key="2">
    <source>
        <dbReference type="EMBL" id="KAL3285837.1"/>
    </source>
</evidence>
<evidence type="ECO:0000313" key="3">
    <source>
        <dbReference type="Proteomes" id="UP001516400"/>
    </source>
</evidence>
<sequence length="360" mass="41364">MRPGKKRKAISSPNISTEVAHNDQAKARQDKTEEQTAYTEHLEENLRMAAVGALARKLKKSIMKNTTVEMKNLIKDLNVQTDKVNRINIYHMMESAKLTVNNMDKRETKGKSYHRGNSGRWERLPGDHDIEGEYGIVITTHNIRTDGRWIRKEKKWNKITIPSTQADIFDALQRLREDTTESDKLAIVTPTSVDSETFRKKLETALMGEGRKFRVYSKSNIKNYRRKKYALRHPYGSKRGTGKGNCQGRDKEPQKVLITLPQKVAGDVENIRRTLERREKLVTHVARKTEKFTIHIRELDVLTSKSEVTHALRKDFGIEKGDVKISELRIGARETQENTVLVPQEVGRAMVARGRIKIGR</sequence>
<feature type="region of interest" description="Disordered" evidence="1">
    <location>
        <begin position="1"/>
        <end position="37"/>
    </location>
</feature>
<dbReference type="EMBL" id="JABFTP020000185">
    <property type="protein sequence ID" value="KAL3285837.1"/>
    <property type="molecule type" value="Genomic_DNA"/>
</dbReference>
<reference evidence="2 3" key="1">
    <citation type="journal article" date="2021" name="BMC Biol.">
        <title>Horizontally acquired antibacterial genes associated with adaptive radiation of ladybird beetles.</title>
        <authorList>
            <person name="Li H.S."/>
            <person name="Tang X.F."/>
            <person name="Huang Y.H."/>
            <person name="Xu Z.Y."/>
            <person name="Chen M.L."/>
            <person name="Du X.Y."/>
            <person name="Qiu B.Y."/>
            <person name="Chen P.T."/>
            <person name="Zhang W."/>
            <person name="Slipinski A."/>
            <person name="Escalona H.E."/>
            <person name="Waterhouse R.M."/>
            <person name="Zwick A."/>
            <person name="Pang H."/>
        </authorList>
    </citation>
    <scope>NUCLEOTIDE SEQUENCE [LARGE SCALE GENOMIC DNA]</scope>
    <source>
        <strain evidence="2">SYSU2018</strain>
    </source>
</reference>
<dbReference type="Proteomes" id="UP001516400">
    <property type="component" value="Unassembled WGS sequence"/>
</dbReference>
<comment type="caution">
    <text evidence="2">The sequence shown here is derived from an EMBL/GenBank/DDBJ whole genome shotgun (WGS) entry which is preliminary data.</text>
</comment>
<keyword evidence="3" id="KW-1185">Reference proteome</keyword>
<proteinExistence type="predicted"/>
<evidence type="ECO:0000256" key="1">
    <source>
        <dbReference type="SAM" id="MobiDB-lite"/>
    </source>
</evidence>
<feature type="compositionally biased region" description="Basic and acidic residues" evidence="1">
    <location>
        <begin position="20"/>
        <end position="37"/>
    </location>
</feature>
<name>A0ABD2P549_9CUCU</name>
<dbReference type="AlphaFoldDB" id="A0ABD2P549"/>